<feature type="signal peptide" evidence="1">
    <location>
        <begin position="1"/>
        <end position="21"/>
    </location>
</feature>
<dbReference type="EMBL" id="JBHULT010000009">
    <property type="protein sequence ID" value="MFD2518231.1"/>
    <property type="molecule type" value="Genomic_DNA"/>
</dbReference>
<dbReference type="RefSeq" id="WP_380751958.1">
    <property type="nucleotide sequence ID" value="NZ_JBHULT010000009.1"/>
</dbReference>
<dbReference type="Proteomes" id="UP001597468">
    <property type="component" value="Unassembled WGS sequence"/>
</dbReference>
<organism evidence="2 3">
    <name type="scientific">Salinimicrobium flavum</name>
    <dbReference type="NCBI Taxonomy" id="1737065"/>
    <lineage>
        <taxon>Bacteria</taxon>
        <taxon>Pseudomonadati</taxon>
        <taxon>Bacteroidota</taxon>
        <taxon>Flavobacteriia</taxon>
        <taxon>Flavobacteriales</taxon>
        <taxon>Flavobacteriaceae</taxon>
        <taxon>Salinimicrobium</taxon>
    </lineage>
</organism>
<dbReference type="Gene3D" id="2.60.40.10">
    <property type="entry name" value="Immunoglobulins"/>
    <property type="match status" value="2"/>
</dbReference>
<dbReference type="InterPro" id="IPR013783">
    <property type="entry name" value="Ig-like_fold"/>
</dbReference>
<gene>
    <name evidence="2" type="ORF">ACFSTG_10035</name>
</gene>
<sequence length="224" mass="25055">MRKINFLLLSGLMLLSCTAEDQPVENKAPSKPLLLAPENDLFCTTDVQIFEWSRATDPEEDELVYNLEISEDKEFKNLFFSGETGNLSKTVPLKKGEDFYWRVSARDKNGNKSEYSAFRSLYTEAEATSNFLPTAAVVVSPEEGAQISGTTTSLEWTAEDADGDQLSFDLYFGKSVEPELLKENLAAFTYDVSLETGSTYYWKVIVKDEHGGITGGKVWSFTTE</sequence>
<dbReference type="PROSITE" id="PS51257">
    <property type="entry name" value="PROKAR_LIPOPROTEIN"/>
    <property type="match status" value="1"/>
</dbReference>
<evidence type="ECO:0000313" key="3">
    <source>
        <dbReference type="Proteomes" id="UP001597468"/>
    </source>
</evidence>
<evidence type="ECO:0000313" key="2">
    <source>
        <dbReference type="EMBL" id="MFD2518231.1"/>
    </source>
</evidence>
<feature type="chain" id="PRO_5047266552" description="Fibronectin type-III domain-containing protein" evidence="1">
    <location>
        <begin position="22"/>
        <end position="224"/>
    </location>
</feature>
<proteinExistence type="predicted"/>
<name>A0ABW5IX35_9FLAO</name>
<comment type="caution">
    <text evidence="2">The sequence shown here is derived from an EMBL/GenBank/DDBJ whole genome shotgun (WGS) entry which is preliminary data.</text>
</comment>
<keyword evidence="1" id="KW-0732">Signal</keyword>
<evidence type="ECO:0000256" key="1">
    <source>
        <dbReference type="SAM" id="SignalP"/>
    </source>
</evidence>
<reference evidence="3" key="1">
    <citation type="journal article" date="2019" name="Int. J. Syst. Evol. Microbiol.">
        <title>The Global Catalogue of Microorganisms (GCM) 10K type strain sequencing project: providing services to taxonomists for standard genome sequencing and annotation.</title>
        <authorList>
            <consortium name="The Broad Institute Genomics Platform"/>
            <consortium name="The Broad Institute Genome Sequencing Center for Infectious Disease"/>
            <person name="Wu L."/>
            <person name="Ma J."/>
        </authorList>
    </citation>
    <scope>NUCLEOTIDE SEQUENCE [LARGE SCALE GENOMIC DNA]</scope>
    <source>
        <strain evidence="3">KCTC 42585</strain>
    </source>
</reference>
<keyword evidence="3" id="KW-1185">Reference proteome</keyword>
<protein>
    <recommendedName>
        <fullName evidence="4">Fibronectin type-III domain-containing protein</fullName>
    </recommendedName>
</protein>
<evidence type="ECO:0008006" key="4">
    <source>
        <dbReference type="Google" id="ProtNLM"/>
    </source>
</evidence>
<accession>A0ABW5IX35</accession>